<accession>M8BPW9</accession>
<dbReference type="Gene3D" id="3.10.580.10">
    <property type="entry name" value="CBS-domain"/>
    <property type="match status" value="1"/>
</dbReference>
<dbReference type="GO" id="GO:0009705">
    <property type="term" value="C:plant-type vacuole membrane"/>
    <property type="evidence" value="ECO:0007669"/>
    <property type="project" value="TreeGrafter"/>
</dbReference>
<keyword evidence="9 11" id="KW-0472">Membrane</keyword>
<dbReference type="Pfam" id="PF00654">
    <property type="entry name" value="Voltage_CLC"/>
    <property type="match status" value="2"/>
</dbReference>
<dbReference type="GO" id="GO:0005254">
    <property type="term" value="F:chloride channel activity"/>
    <property type="evidence" value="ECO:0007669"/>
    <property type="project" value="UniProtKB-UniRule"/>
</dbReference>
<reference evidence="12" key="1">
    <citation type="submission" date="2015-06" db="UniProtKB">
        <authorList>
            <consortium name="EnsemblPlants"/>
        </authorList>
    </citation>
    <scope>IDENTIFICATION</scope>
</reference>
<dbReference type="AlphaFoldDB" id="M8BPW9"/>
<keyword evidence="10 11" id="KW-0868">Chloride</keyword>
<dbReference type="InterPro" id="IPR000644">
    <property type="entry name" value="CBS_dom"/>
</dbReference>
<evidence type="ECO:0000256" key="6">
    <source>
        <dbReference type="ARBA" id="ARBA00022989"/>
    </source>
</evidence>
<comment type="subcellular location">
    <subcellularLocation>
        <location evidence="1 11">Membrane</location>
        <topology evidence="1 11">Multi-pass membrane protein</topology>
    </subcellularLocation>
</comment>
<protein>
    <recommendedName>
        <fullName evidence="11">Chloride channel protein</fullName>
    </recommendedName>
</protein>
<evidence type="ECO:0000313" key="12">
    <source>
        <dbReference type="EnsemblPlants" id="EMT27070"/>
    </source>
</evidence>
<dbReference type="InterPro" id="IPR051280">
    <property type="entry name" value="Cl-channel/antiporter"/>
</dbReference>
<evidence type="ECO:0000256" key="3">
    <source>
        <dbReference type="ARBA" id="ARBA00022448"/>
    </source>
</evidence>
<sequence length="537" mass="59076">MEEETPTMAGPGPGRKHDNGVNDPEEGPGSAGDGISSLEQPLLKKSNTLTANHLAMVGAKVSHIESLDYEIIENDLFKHDWRSRSTVEVLQYVFLKWALAFLVGLLTGVIASLINLAIENISGIKMLHMVQLVRDKRYWAGFFYFSGFNLALTFVAAVLCVVFAPTAAGPGIPEIKAYLNGVDTPNMFGAPQLIVKIIGSICAVSSGLDLGKEGPLVHIGACLANLLSQGGSGRFRLRWKWLRYFNNDRDRRDLITCGASSGSAVAASIDHGLYAVLGAAALMSGSMRMTVSLCVIFLELTNNLTLLPMTMFVLLIAKTVGDAFNPSIYEIILDLKGLPFLEPKPEPWMKDLTVGELAAAKARTISLQVVEKVSTVLEVLRNTGHNGFPVVDRPRPGLSELHGLVLRSHLVAVLRKRWFLAEKRRTEEWEARERFSSVELADKNCKIDDLELTPEELEMYVDLHPFTNTTPYTVVETMSVAKAVVLFRSVALRHMLIMPKYQGPEISPLVGILTRQDLRAHNILGAFPHLSKKSKAH</sequence>
<dbReference type="InterPro" id="IPR014743">
    <property type="entry name" value="Cl-channel_core"/>
</dbReference>
<name>M8BPW9_AEGTA</name>
<comment type="caution">
    <text evidence="11">Lacks conserved residue(s) required for the propagation of feature annotation.</text>
</comment>
<dbReference type="SMART" id="SM00116">
    <property type="entry name" value="CBS"/>
    <property type="match status" value="2"/>
</dbReference>
<dbReference type="InterPro" id="IPR001807">
    <property type="entry name" value="ClC"/>
</dbReference>
<dbReference type="EnsemblPlants" id="EMT27070">
    <property type="protein sequence ID" value="EMT27070"/>
    <property type="gene ID" value="F775_11975"/>
</dbReference>
<proteinExistence type="inferred from homology"/>
<evidence type="ECO:0000256" key="7">
    <source>
        <dbReference type="ARBA" id="ARBA00023065"/>
    </source>
</evidence>
<feature type="transmembrane region" description="Helical" evidence="11">
    <location>
        <begin position="139"/>
        <end position="164"/>
    </location>
</feature>
<evidence type="ECO:0000256" key="10">
    <source>
        <dbReference type="ARBA" id="ARBA00023214"/>
    </source>
</evidence>
<dbReference type="Gene3D" id="1.10.3080.10">
    <property type="entry name" value="Clc chloride channel"/>
    <property type="match status" value="2"/>
</dbReference>
<dbReference type="SUPFAM" id="SSF81340">
    <property type="entry name" value="Clc chloride channel"/>
    <property type="match status" value="2"/>
</dbReference>
<evidence type="ECO:0000256" key="8">
    <source>
        <dbReference type="ARBA" id="ARBA00023122"/>
    </source>
</evidence>
<dbReference type="PANTHER" id="PTHR11689">
    <property type="entry name" value="CHLORIDE CHANNEL PROTEIN CLC FAMILY MEMBER"/>
    <property type="match status" value="1"/>
</dbReference>
<dbReference type="PRINTS" id="PR00762">
    <property type="entry name" value="CLCHANNEL"/>
</dbReference>
<evidence type="ECO:0000256" key="4">
    <source>
        <dbReference type="ARBA" id="ARBA00022692"/>
    </source>
</evidence>
<dbReference type="GO" id="GO:0009671">
    <property type="term" value="F:nitrate:proton symporter activity"/>
    <property type="evidence" value="ECO:0007669"/>
    <property type="project" value="TreeGrafter"/>
</dbReference>
<organism evidence="12">
    <name type="scientific">Aegilops tauschii</name>
    <name type="common">Tausch's goatgrass</name>
    <name type="synonym">Aegilops squarrosa</name>
    <dbReference type="NCBI Taxonomy" id="37682"/>
    <lineage>
        <taxon>Eukaryota</taxon>
        <taxon>Viridiplantae</taxon>
        <taxon>Streptophyta</taxon>
        <taxon>Embryophyta</taxon>
        <taxon>Tracheophyta</taxon>
        <taxon>Spermatophyta</taxon>
        <taxon>Magnoliopsida</taxon>
        <taxon>Liliopsida</taxon>
        <taxon>Poales</taxon>
        <taxon>Poaceae</taxon>
        <taxon>BOP clade</taxon>
        <taxon>Pooideae</taxon>
        <taxon>Triticodae</taxon>
        <taxon>Triticeae</taxon>
        <taxon>Triticinae</taxon>
        <taxon>Aegilops</taxon>
    </lineage>
</organism>
<evidence type="ECO:0000256" key="11">
    <source>
        <dbReference type="RuleBase" id="RU361221"/>
    </source>
</evidence>
<keyword evidence="6 11" id="KW-1133">Transmembrane helix</keyword>
<keyword evidence="8" id="KW-0129">CBS domain</keyword>
<evidence type="ECO:0000256" key="1">
    <source>
        <dbReference type="ARBA" id="ARBA00004141"/>
    </source>
</evidence>
<evidence type="ECO:0000256" key="9">
    <source>
        <dbReference type="ARBA" id="ARBA00023136"/>
    </source>
</evidence>
<keyword evidence="3 11" id="KW-0813">Transport</keyword>
<keyword evidence="4 11" id="KW-0812">Transmembrane</keyword>
<dbReference type="CDD" id="cd04591">
    <property type="entry name" value="CBS_pair_voltage-gated_CLC_euk_bac"/>
    <property type="match status" value="1"/>
</dbReference>
<comment type="similarity">
    <text evidence="2 11">Belongs to the chloride channel (TC 2.A.49) family.</text>
</comment>
<dbReference type="PANTHER" id="PTHR11689:SF67">
    <property type="entry name" value="CHLORIDE CHANNEL PROTEIN CLC-A"/>
    <property type="match status" value="1"/>
</dbReference>
<feature type="transmembrane region" description="Helical" evidence="11">
    <location>
        <begin position="97"/>
        <end position="118"/>
    </location>
</feature>
<dbReference type="PROSITE" id="PS51371">
    <property type="entry name" value="CBS"/>
    <property type="match status" value="1"/>
</dbReference>
<dbReference type="SUPFAM" id="SSF54631">
    <property type="entry name" value="CBS-domain pair"/>
    <property type="match status" value="1"/>
</dbReference>
<keyword evidence="5" id="KW-0677">Repeat</keyword>
<keyword evidence="7 11" id="KW-0406">Ion transport</keyword>
<evidence type="ECO:0000256" key="2">
    <source>
        <dbReference type="ARBA" id="ARBA00009476"/>
    </source>
</evidence>
<dbReference type="InterPro" id="IPR046342">
    <property type="entry name" value="CBS_dom_sf"/>
</dbReference>
<evidence type="ECO:0000256" key="5">
    <source>
        <dbReference type="ARBA" id="ARBA00022737"/>
    </source>
</evidence>